<dbReference type="Pfam" id="PF07885">
    <property type="entry name" value="Ion_trans_2"/>
    <property type="match status" value="1"/>
</dbReference>
<feature type="transmembrane region" description="Helical" evidence="1">
    <location>
        <begin position="118"/>
        <end position="139"/>
    </location>
</feature>
<dbReference type="Proteomes" id="UP000269198">
    <property type="component" value="Unassembled WGS sequence"/>
</dbReference>
<dbReference type="OrthoDB" id="8477930at2"/>
<proteinExistence type="predicted"/>
<keyword evidence="1" id="KW-1133">Transmembrane helix</keyword>
<evidence type="ECO:0000313" key="4">
    <source>
        <dbReference type="Proteomes" id="UP000269198"/>
    </source>
</evidence>
<dbReference type="SUPFAM" id="SSF81324">
    <property type="entry name" value="Voltage-gated potassium channels"/>
    <property type="match status" value="1"/>
</dbReference>
<dbReference type="InterPro" id="IPR013099">
    <property type="entry name" value="K_chnl_dom"/>
</dbReference>
<dbReference type="EMBL" id="RJMB01000008">
    <property type="protein sequence ID" value="RNL85013.1"/>
    <property type="molecule type" value="Genomic_DNA"/>
</dbReference>
<dbReference type="Gene3D" id="1.10.287.70">
    <property type="match status" value="1"/>
</dbReference>
<accession>A0A3N0EAX3</accession>
<organism evidence="3 4">
    <name type="scientific">Halostreptopolyspora alba</name>
    <dbReference type="NCBI Taxonomy" id="2487137"/>
    <lineage>
        <taxon>Bacteria</taxon>
        <taxon>Bacillati</taxon>
        <taxon>Actinomycetota</taxon>
        <taxon>Actinomycetes</taxon>
        <taxon>Streptosporangiales</taxon>
        <taxon>Nocardiopsidaceae</taxon>
        <taxon>Halostreptopolyspora</taxon>
    </lineage>
</organism>
<feature type="transmembrane region" description="Helical" evidence="1">
    <location>
        <begin position="56"/>
        <end position="75"/>
    </location>
</feature>
<keyword evidence="3" id="KW-0813">Transport</keyword>
<feature type="transmembrane region" description="Helical" evidence="1">
    <location>
        <begin position="87"/>
        <end position="106"/>
    </location>
</feature>
<dbReference type="RefSeq" id="WP_123201062.1">
    <property type="nucleotide sequence ID" value="NZ_RJMB01000008.1"/>
</dbReference>
<keyword evidence="1" id="KW-0472">Membrane</keyword>
<keyword evidence="3" id="KW-0406">Ion transport</keyword>
<dbReference type="AlphaFoldDB" id="A0A3N0EAX3"/>
<keyword evidence="1" id="KW-0812">Transmembrane</keyword>
<feature type="transmembrane region" description="Helical" evidence="1">
    <location>
        <begin position="187"/>
        <end position="208"/>
    </location>
</feature>
<sequence length="231" mass="24846">MRRRWNLGLFLLALLLLQFGFPVTFYGPWWTGMYMLLYAAMIVFGILATHGERGSLASAVLVTPVFLTFGVWVAFDQDNADARLGMLASLGVFQLVLMYALVKVMFGGRGAPRGLDLVAAAVCVYLLIGGVFASLFGAMEILRPGSFADTTHPHAQLGWQQLTYFSYVTQATLGYGDVVPVSPWARALASFQAMTGTIFLATVIARLVGGLGLARVPETSGPEGGSRDAQP</sequence>
<evidence type="ECO:0000259" key="2">
    <source>
        <dbReference type="Pfam" id="PF07885"/>
    </source>
</evidence>
<comment type="caution">
    <text evidence="3">The sequence shown here is derived from an EMBL/GenBank/DDBJ whole genome shotgun (WGS) entry which is preliminary data.</text>
</comment>
<keyword evidence="4" id="KW-1185">Reference proteome</keyword>
<feature type="domain" description="Potassium channel" evidence="2">
    <location>
        <begin position="124"/>
        <end position="207"/>
    </location>
</feature>
<dbReference type="GO" id="GO:0034220">
    <property type="term" value="P:monoatomic ion transmembrane transport"/>
    <property type="evidence" value="ECO:0007669"/>
    <property type="project" value="UniProtKB-KW"/>
</dbReference>
<feature type="transmembrane region" description="Helical" evidence="1">
    <location>
        <begin position="32"/>
        <end position="49"/>
    </location>
</feature>
<evidence type="ECO:0000313" key="3">
    <source>
        <dbReference type="EMBL" id="RNL85013.1"/>
    </source>
</evidence>
<name>A0A3N0EAX3_9ACTN</name>
<protein>
    <submittedName>
        <fullName evidence="3">Two pore domain potassium channel family protein</fullName>
    </submittedName>
</protein>
<reference evidence="3 4" key="1">
    <citation type="submission" date="2018-11" db="EMBL/GenBank/DDBJ databases">
        <title>The genome draft of YIM 96095.</title>
        <authorList>
            <person name="Tang S.-K."/>
            <person name="Chunyu W.-X."/>
            <person name="Feng Y.-Z."/>
        </authorList>
    </citation>
    <scope>NUCLEOTIDE SEQUENCE [LARGE SCALE GENOMIC DNA]</scope>
    <source>
        <strain evidence="3 4">YIM 96095</strain>
    </source>
</reference>
<keyword evidence="3" id="KW-0407">Ion channel</keyword>
<evidence type="ECO:0000256" key="1">
    <source>
        <dbReference type="SAM" id="Phobius"/>
    </source>
</evidence>
<gene>
    <name evidence="3" type="ORF">EFW17_10005</name>
</gene>